<dbReference type="PANTHER" id="PTHR47025">
    <property type="entry name" value="AUTOIMMUNE REGULATOR"/>
    <property type="match status" value="1"/>
</dbReference>
<evidence type="ECO:0000313" key="9">
    <source>
        <dbReference type="EMBL" id="CAK9219015.1"/>
    </source>
</evidence>
<dbReference type="Pfam" id="PF23209">
    <property type="entry name" value="IDM1_C"/>
    <property type="match status" value="1"/>
</dbReference>
<dbReference type="PROSITE" id="PS51186">
    <property type="entry name" value="GNAT"/>
    <property type="match status" value="1"/>
</dbReference>
<gene>
    <name evidence="9" type="ORF">CSSPTR1EN2_LOCUS14273</name>
</gene>
<dbReference type="InterPro" id="IPR032308">
    <property type="entry name" value="TDBD"/>
</dbReference>
<sequence length="1561" mass="168775">MEDGCNSNGHCSTGEAVDLLPLKNTDTKKEAAENVAQVGTTTSSMHLSVQNNGEVGLNTHLLNRVEKKNETLKVYAKRKFRGGGLKELWGTPLKKQNIGMLSENAADIQLDSRNALFSQECDTTFGSKTEVATAIIINAENGTENRKSERHTVFLPAEQMLGSAVSSLCTDIVEFTPKAKDHPGLRMPCEMSMLHPTGTISVETTHSCFDGHITAPLEFKPDDLLEAKSIEFTTLEVEKPILSGVVETENAALMSPRVTSKVNEPLTTVRECVFESVKAEPVLFLDSMNVELTQEANVPIVKNKIEANDWNNVLNRESSIGEVTESSISEAQDCLMLSAEVGPWLLESNTVGSEGDMSIIVREEVSEMKKEAFALNGASNKVEFLSTEVHEDVELNVEVMKPALIDVAKLKEETFTLSSVSSSVELSCAGETHECVTFSVEPMQPPELTHNSDNCETKKEVFVSNSVSKVQCLSNEVQECETSSVEFKEMPLSKESAAVETKVLVLPDPLLNDTAERDQECVTGSVEFKEILPSKESAAVETEVQVLDPLLNNTAEQQVTCKGEESESDLCGASLSPTNHGTIFARAPQSFKPLGLSLPIVEDSGPTTVLLNSSPSLDASLPSLLTPPVASAAIRPPLFLLTGQDSMNSLNATVDMPSTESSSLHHGCDDQPEKSALSGLCHIAGEEAAVGTEKDRLDTDAGLKEMKIKDDDEVLPMAITQTESTVCEEKNVHEEDAEVPATAELVDDGHIHGCSFMSLMNGDEHVMDTVQDDTNGMSQLESEISVLSEAPEVRVQQLDGITTGLLQSGTLLDTEGTSDTHFLEEVKPNLEGLSSGIQKLGGKCEHARTKWCSKCMVLKKGHHMCRLEMMGNEDGDDSSLMERQDSAMEVGTPPPPLQSPGFKIRLKVKGPVEGALKDVPTTAKQLLASGLLEGQRVRYVGRGQQVLLTGIIQAGGILCNCTECGGLQVVNVSSFEKHAGSSARRPSDYIFLENGNSLHKVLESGWKARDRKSNVLVALRMAIGEACSESSGSKKSCCSKCGFADGELVSCSGASCMNLCHPGRPSVTHCTPVELLRTPTNVSRESSGPNFNKALFLPGGLPDDIELGYYVKGQNYLSGVKKGAGICCSCCQQVISCSLFEQHAGWGSRRNPYGSIYLMDGRCLREAAQSLASQHKVKTAGGTLSIAENVDFCHECGDGGELVLCDGCPAAYHQDCLGLDSVPAGDWYCQDCQLQQSAATGNGHRVVGKQRLKRRTKTLLTKDRITGRCTRLLQVPETVILGGCVFCKSGSFAKTGFGPMTILLCDQCEREFHVGCLKEQGLADLTELPEGEWFCGEDCKHIHSILSLLVANGPEPLADSIISRVLESRQLRATAAGEQAASSKPHFEWQLLHGRQGDPANGRTLAEAVDIFSECFDPIVDGPSGGDLIPLMVYSRTLRDQEFGGMHCVVLKCNDKVVCTAVIRVFGRQLAEVPLVATSLEHQGQGHCKALFLSIERLLGVLRVDRVVLPAAEGAEGIWLNKFGFSKMANDQVQRYRSNFQLMIFSGSSMLEKEIIPLIIS</sequence>
<evidence type="ECO:0000256" key="4">
    <source>
        <dbReference type="ARBA" id="ARBA00022833"/>
    </source>
</evidence>
<accession>A0ABP0UCS5</accession>
<evidence type="ECO:0000259" key="7">
    <source>
        <dbReference type="PROSITE" id="PS50016"/>
    </source>
</evidence>
<protein>
    <recommendedName>
        <fullName evidence="11">PHD-type domain-containing protein</fullName>
    </recommendedName>
</protein>
<evidence type="ECO:0000313" key="10">
    <source>
        <dbReference type="Proteomes" id="UP001497512"/>
    </source>
</evidence>
<keyword evidence="4" id="KW-0862">Zinc</keyword>
<dbReference type="InterPro" id="IPR019787">
    <property type="entry name" value="Znf_PHD-finger"/>
</dbReference>
<feature type="domain" description="N-acetyltransferase" evidence="8">
    <location>
        <begin position="1392"/>
        <end position="1548"/>
    </location>
</feature>
<dbReference type="InterPro" id="IPR056511">
    <property type="entry name" value="IDM1_C"/>
</dbReference>
<keyword evidence="2" id="KW-0479">Metal-binding</keyword>
<dbReference type="InterPro" id="IPR001965">
    <property type="entry name" value="Znf_PHD"/>
</dbReference>
<comment type="subcellular location">
    <subcellularLocation>
        <location evidence="1">Nucleus</location>
    </subcellularLocation>
</comment>
<dbReference type="EMBL" id="OZ019895">
    <property type="protein sequence ID" value="CAK9219015.1"/>
    <property type="molecule type" value="Genomic_DNA"/>
</dbReference>
<dbReference type="Pfam" id="PF00628">
    <property type="entry name" value="PHD"/>
    <property type="match status" value="1"/>
</dbReference>
<dbReference type="Gene3D" id="3.30.40.10">
    <property type="entry name" value="Zinc/RING finger domain, C3HC4 (zinc finger)"/>
    <property type="match status" value="2"/>
</dbReference>
<evidence type="ECO:0000256" key="5">
    <source>
        <dbReference type="ARBA" id="ARBA00023242"/>
    </source>
</evidence>
<dbReference type="InterPro" id="IPR011011">
    <property type="entry name" value="Znf_FYVE_PHD"/>
</dbReference>
<evidence type="ECO:0000256" key="2">
    <source>
        <dbReference type="ARBA" id="ARBA00022723"/>
    </source>
</evidence>
<dbReference type="Proteomes" id="UP001497512">
    <property type="component" value="Chromosome 3"/>
</dbReference>
<dbReference type="PROSITE" id="PS50016">
    <property type="entry name" value="ZF_PHD_2"/>
    <property type="match status" value="1"/>
</dbReference>
<dbReference type="InterPro" id="IPR016181">
    <property type="entry name" value="Acyl_CoA_acyltransferase"/>
</dbReference>
<dbReference type="CDD" id="cd15532">
    <property type="entry name" value="PHD2_CHD_II"/>
    <property type="match status" value="1"/>
</dbReference>
<organism evidence="9 10">
    <name type="scientific">Sphagnum troendelagicum</name>
    <dbReference type="NCBI Taxonomy" id="128251"/>
    <lineage>
        <taxon>Eukaryota</taxon>
        <taxon>Viridiplantae</taxon>
        <taxon>Streptophyta</taxon>
        <taxon>Embryophyta</taxon>
        <taxon>Bryophyta</taxon>
        <taxon>Sphagnophytina</taxon>
        <taxon>Sphagnopsida</taxon>
        <taxon>Sphagnales</taxon>
        <taxon>Sphagnaceae</taxon>
        <taxon>Sphagnum</taxon>
    </lineage>
</organism>
<evidence type="ECO:0000256" key="6">
    <source>
        <dbReference type="PROSITE-ProRule" id="PRU00146"/>
    </source>
</evidence>
<reference evidence="9" key="1">
    <citation type="submission" date="2024-02" db="EMBL/GenBank/DDBJ databases">
        <authorList>
            <consortium name="ELIXIR-Norway"/>
            <consortium name="Elixir Norway"/>
        </authorList>
    </citation>
    <scope>NUCLEOTIDE SEQUENCE</scope>
</reference>
<keyword evidence="10" id="KW-1185">Reference proteome</keyword>
<evidence type="ECO:0000259" key="8">
    <source>
        <dbReference type="PROSITE" id="PS51186"/>
    </source>
</evidence>
<evidence type="ECO:0008006" key="11">
    <source>
        <dbReference type="Google" id="ProtNLM"/>
    </source>
</evidence>
<proteinExistence type="predicted"/>
<dbReference type="InterPro" id="IPR013083">
    <property type="entry name" value="Znf_RING/FYVE/PHD"/>
</dbReference>
<dbReference type="Pfam" id="PF16135">
    <property type="entry name" value="TDBD"/>
    <property type="match status" value="2"/>
</dbReference>
<name>A0ABP0UCS5_9BRYO</name>
<dbReference type="SUPFAM" id="SSF57903">
    <property type="entry name" value="FYVE/PHD zinc finger"/>
    <property type="match status" value="2"/>
</dbReference>
<dbReference type="InterPro" id="IPR019786">
    <property type="entry name" value="Zinc_finger_PHD-type_CS"/>
</dbReference>
<evidence type="ECO:0000256" key="3">
    <source>
        <dbReference type="ARBA" id="ARBA00022771"/>
    </source>
</evidence>
<evidence type="ECO:0000256" key="1">
    <source>
        <dbReference type="ARBA" id="ARBA00004123"/>
    </source>
</evidence>
<keyword evidence="5" id="KW-0539">Nucleus</keyword>
<dbReference type="SMART" id="SM00249">
    <property type="entry name" value="PHD"/>
    <property type="match status" value="2"/>
</dbReference>
<dbReference type="PANTHER" id="PTHR47025:SF2">
    <property type="entry name" value="AUTOIMMUNE REGULATOR"/>
    <property type="match status" value="1"/>
</dbReference>
<dbReference type="SUPFAM" id="SSF55729">
    <property type="entry name" value="Acyl-CoA N-acyltransferases (Nat)"/>
    <property type="match status" value="1"/>
</dbReference>
<dbReference type="PROSITE" id="PS01359">
    <property type="entry name" value="ZF_PHD_1"/>
    <property type="match status" value="1"/>
</dbReference>
<keyword evidence="3 6" id="KW-0863">Zinc-finger</keyword>
<dbReference type="InterPro" id="IPR000182">
    <property type="entry name" value="GNAT_dom"/>
</dbReference>
<dbReference type="Gene3D" id="3.40.630.30">
    <property type="match status" value="1"/>
</dbReference>
<feature type="domain" description="PHD-type" evidence="7">
    <location>
        <begin position="1190"/>
        <end position="1235"/>
    </location>
</feature>